<evidence type="ECO:0008006" key="3">
    <source>
        <dbReference type="Google" id="ProtNLM"/>
    </source>
</evidence>
<sequence length="276" mass="30134">MTASLIIDGVPVADYRTGDDLPADLAPRPHLHPVRTRAGLVLTAERPADHRHHLGLSLAVSDVNGDNYWGGRSFRRGQGSLPLDNHGRQLRRTVRITETAIEERLDWQDRAGEVVITEQRMITARPLDEESWSLDWSSELRAERPVRIASSAVNGRPGAGYGGIFWRFPDVGRTEVTSPLGDGAEAIHERRATWIAVRHQAPDGRSGTVVLTEPGSRDPWFVRDSGYVGCCPAPASTAAVELAPGEVLQCRLGAVVLDGWHTDPELLTGRLVRAGS</sequence>
<dbReference type="AlphaFoldDB" id="A0A7Y9I422"/>
<reference evidence="1 2" key="1">
    <citation type="submission" date="2020-07" db="EMBL/GenBank/DDBJ databases">
        <title>Sequencing the genomes of 1000 actinobacteria strains.</title>
        <authorList>
            <person name="Klenk H.-P."/>
        </authorList>
    </citation>
    <scope>NUCLEOTIDE SEQUENCE [LARGE SCALE GENOMIC DNA]</scope>
    <source>
        <strain evidence="1 2">DSM 22083</strain>
    </source>
</reference>
<comment type="caution">
    <text evidence="1">The sequence shown here is derived from an EMBL/GenBank/DDBJ whole genome shotgun (WGS) entry which is preliminary data.</text>
</comment>
<evidence type="ECO:0000313" key="2">
    <source>
        <dbReference type="Proteomes" id="UP000569914"/>
    </source>
</evidence>
<organism evidence="1 2">
    <name type="scientific">Microlunatus parietis</name>
    <dbReference type="NCBI Taxonomy" id="682979"/>
    <lineage>
        <taxon>Bacteria</taxon>
        <taxon>Bacillati</taxon>
        <taxon>Actinomycetota</taxon>
        <taxon>Actinomycetes</taxon>
        <taxon>Propionibacteriales</taxon>
        <taxon>Propionibacteriaceae</taxon>
        <taxon>Microlunatus</taxon>
    </lineage>
</organism>
<name>A0A7Y9I422_9ACTN</name>
<accession>A0A7Y9I422</accession>
<dbReference type="Proteomes" id="UP000569914">
    <property type="component" value="Unassembled WGS sequence"/>
</dbReference>
<dbReference type="InterPro" id="IPR029475">
    <property type="entry name" value="DUF6807"/>
</dbReference>
<keyword evidence="2" id="KW-1185">Reference proteome</keyword>
<protein>
    <recommendedName>
        <fullName evidence="3">Methane oxygenase PmoA</fullName>
    </recommendedName>
</protein>
<evidence type="ECO:0000313" key="1">
    <source>
        <dbReference type="EMBL" id="NYE69595.1"/>
    </source>
</evidence>
<gene>
    <name evidence="1" type="ORF">BKA15_000924</name>
</gene>
<dbReference type="EMBL" id="JACCBU010000001">
    <property type="protein sequence ID" value="NYE69595.1"/>
    <property type="molecule type" value="Genomic_DNA"/>
</dbReference>
<proteinExistence type="predicted"/>
<dbReference type="RefSeq" id="WP_179748476.1">
    <property type="nucleotide sequence ID" value="NZ_JACCBU010000001.1"/>
</dbReference>
<dbReference type="Pfam" id="PF14100">
    <property type="entry name" value="DUF6807"/>
    <property type="match status" value="1"/>
</dbReference>